<keyword evidence="4" id="KW-1185">Reference proteome</keyword>
<dbReference type="Gene3D" id="1.10.340.70">
    <property type="match status" value="1"/>
</dbReference>
<gene>
    <name evidence="3" type="ORF">ALC62_01166</name>
</gene>
<dbReference type="EMBL" id="KQ976863">
    <property type="protein sequence ID" value="KYN07860.1"/>
    <property type="molecule type" value="Genomic_DNA"/>
</dbReference>
<evidence type="ECO:0000313" key="4">
    <source>
        <dbReference type="Proteomes" id="UP000078542"/>
    </source>
</evidence>
<proteinExistence type="predicted"/>
<dbReference type="Pfam" id="PF17921">
    <property type="entry name" value="Integrase_H2C2"/>
    <property type="match status" value="1"/>
</dbReference>
<name>A0A151IPH0_9HYME</name>
<reference evidence="3 4" key="1">
    <citation type="submission" date="2016-03" db="EMBL/GenBank/DDBJ databases">
        <title>Cyphomyrmex costatus WGS genome.</title>
        <authorList>
            <person name="Nygaard S."/>
            <person name="Hu H."/>
            <person name="Boomsma J."/>
            <person name="Zhang G."/>
        </authorList>
    </citation>
    <scope>NUCLEOTIDE SEQUENCE [LARGE SCALE GENOMIC DNA]</scope>
    <source>
        <strain evidence="3">MS0001</strain>
        <tissue evidence="3">Whole body</tissue>
    </source>
</reference>
<accession>A0A151IPH0</accession>
<dbReference type="Proteomes" id="UP000078542">
    <property type="component" value="Unassembled WGS sequence"/>
</dbReference>
<feature type="region of interest" description="Disordered" evidence="1">
    <location>
        <begin position="194"/>
        <end position="222"/>
    </location>
</feature>
<dbReference type="AlphaFoldDB" id="A0A151IPH0"/>
<evidence type="ECO:0000313" key="3">
    <source>
        <dbReference type="EMBL" id="KYN07860.1"/>
    </source>
</evidence>
<dbReference type="STRING" id="456900.A0A151IPH0"/>
<feature type="compositionally biased region" description="Acidic residues" evidence="1">
    <location>
        <begin position="278"/>
        <end position="296"/>
    </location>
</feature>
<feature type="domain" description="Integrase zinc-binding" evidence="2">
    <location>
        <begin position="445"/>
        <end position="480"/>
    </location>
</feature>
<feature type="compositionally biased region" description="Polar residues" evidence="1">
    <location>
        <begin position="202"/>
        <end position="213"/>
    </location>
</feature>
<evidence type="ECO:0000256" key="1">
    <source>
        <dbReference type="SAM" id="MobiDB-lite"/>
    </source>
</evidence>
<protein>
    <recommendedName>
        <fullName evidence="2">Integrase zinc-binding domain-containing protein</fullName>
    </recommendedName>
</protein>
<organism evidence="3 4">
    <name type="scientific">Cyphomyrmex costatus</name>
    <dbReference type="NCBI Taxonomy" id="456900"/>
    <lineage>
        <taxon>Eukaryota</taxon>
        <taxon>Metazoa</taxon>
        <taxon>Ecdysozoa</taxon>
        <taxon>Arthropoda</taxon>
        <taxon>Hexapoda</taxon>
        <taxon>Insecta</taxon>
        <taxon>Pterygota</taxon>
        <taxon>Neoptera</taxon>
        <taxon>Endopterygota</taxon>
        <taxon>Hymenoptera</taxon>
        <taxon>Apocrita</taxon>
        <taxon>Aculeata</taxon>
        <taxon>Formicoidea</taxon>
        <taxon>Formicidae</taxon>
        <taxon>Myrmicinae</taxon>
        <taxon>Cyphomyrmex</taxon>
    </lineage>
</organism>
<evidence type="ECO:0000259" key="2">
    <source>
        <dbReference type="Pfam" id="PF17921"/>
    </source>
</evidence>
<dbReference type="InterPro" id="IPR041588">
    <property type="entry name" value="Integrase_H2C2"/>
</dbReference>
<sequence length="480" mass="54645">MLPPPSGGHYPNSSIRDALELVPKYDGHNIPVLQFARACKRAKELAPLINENHLVRILRNKLTGHAYLAVEDEIHDSIDQLIDCLKRNFGPARSSNYYRGQLSINFKKSSEHILDYIGRTKDLRNAIIEGDQTQFGRELNPYEIEQIDSYSLESFFEGLPPEYRSEMRIEECYTLLDAYNKAILINKRLERDRARQRDTKANPITNSPLSSSDENSRPPPLYSSQFEIVSELSDEPHIQQVYFPVVQNNTEQRQSPLPPIALTPTNTSAIQLPPANDTDTDEQAAESDSTDEDDETMNQHLTQARIRTVRDQLSIRRDHVVILITTDGHPFDNGAKEFQQLNKIPPLTDLTLGRARVFPRNIGNKNLIVLPIKERRTTITDWDILQEAIRSLLDVTTKLQLSSLSIAKTQQLGDIPWPLVAEELQNVFDHRPITITICENLTVVPPKDERSNIISECHSSTAGGHKGVTKTFLRIRQNYY</sequence>
<feature type="region of interest" description="Disordered" evidence="1">
    <location>
        <begin position="250"/>
        <end position="297"/>
    </location>
</feature>